<dbReference type="Pfam" id="PF01381">
    <property type="entry name" value="HTH_3"/>
    <property type="match status" value="1"/>
</dbReference>
<dbReference type="GO" id="GO:0005829">
    <property type="term" value="C:cytosol"/>
    <property type="evidence" value="ECO:0007669"/>
    <property type="project" value="TreeGrafter"/>
</dbReference>
<dbReference type="PANTHER" id="PTHR46797:SF23">
    <property type="entry name" value="HTH-TYPE TRANSCRIPTIONAL REGULATOR SUTR"/>
    <property type="match status" value="1"/>
</dbReference>
<keyword evidence="1" id="KW-0805">Transcription regulation</keyword>
<feature type="domain" description="HTH cro/C1-type" evidence="4">
    <location>
        <begin position="15"/>
        <end position="69"/>
    </location>
</feature>
<keyword evidence="2" id="KW-0238">DNA-binding</keyword>
<reference evidence="5" key="1">
    <citation type="submission" date="2016-10" db="EMBL/GenBank/DDBJ databases">
        <authorList>
            <person name="de Groot N.N."/>
        </authorList>
    </citation>
    <scope>NUCLEOTIDE SEQUENCE</scope>
</reference>
<gene>
    <name evidence="5" type="ORF">MNB_SV-9-1077</name>
</gene>
<dbReference type="InterPro" id="IPR010982">
    <property type="entry name" value="Lambda_DNA-bd_dom_sf"/>
</dbReference>
<evidence type="ECO:0000256" key="1">
    <source>
        <dbReference type="ARBA" id="ARBA00023015"/>
    </source>
</evidence>
<name>A0A1W1C9C7_9ZZZZ</name>
<keyword evidence="3" id="KW-0804">Transcription</keyword>
<dbReference type="InterPro" id="IPR050807">
    <property type="entry name" value="TransReg_Diox_bact_type"/>
</dbReference>
<sequence>MNNKKNILTNFGKNISKLRKERKLSQETLANKSGLHRTHIGMIERAERNITLLNIEKLAKGLEVSIDELFRF</sequence>
<evidence type="ECO:0000313" key="5">
    <source>
        <dbReference type="EMBL" id="SFV62335.1"/>
    </source>
</evidence>
<dbReference type="AlphaFoldDB" id="A0A1W1C9C7"/>
<dbReference type="CDD" id="cd00093">
    <property type="entry name" value="HTH_XRE"/>
    <property type="match status" value="1"/>
</dbReference>
<accession>A0A1W1C9C7</accession>
<dbReference type="PROSITE" id="PS50943">
    <property type="entry name" value="HTH_CROC1"/>
    <property type="match status" value="1"/>
</dbReference>
<proteinExistence type="predicted"/>
<evidence type="ECO:0000259" key="4">
    <source>
        <dbReference type="PROSITE" id="PS50943"/>
    </source>
</evidence>
<dbReference type="Gene3D" id="1.10.260.40">
    <property type="entry name" value="lambda repressor-like DNA-binding domains"/>
    <property type="match status" value="1"/>
</dbReference>
<dbReference type="PANTHER" id="PTHR46797">
    <property type="entry name" value="HTH-TYPE TRANSCRIPTIONAL REGULATOR"/>
    <property type="match status" value="1"/>
</dbReference>
<dbReference type="GO" id="GO:0003677">
    <property type="term" value="F:DNA binding"/>
    <property type="evidence" value="ECO:0007669"/>
    <property type="project" value="UniProtKB-KW"/>
</dbReference>
<evidence type="ECO:0000256" key="3">
    <source>
        <dbReference type="ARBA" id="ARBA00023163"/>
    </source>
</evidence>
<dbReference type="GO" id="GO:0003700">
    <property type="term" value="F:DNA-binding transcription factor activity"/>
    <property type="evidence" value="ECO:0007669"/>
    <property type="project" value="TreeGrafter"/>
</dbReference>
<dbReference type="InterPro" id="IPR001387">
    <property type="entry name" value="Cro/C1-type_HTH"/>
</dbReference>
<dbReference type="SUPFAM" id="SSF47413">
    <property type="entry name" value="lambda repressor-like DNA-binding domains"/>
    <property type="match status" value="1"/>
</dbReference>
<dbReference type="SMART" id="SM00530">
    <property type="entry name" value="HTH_XRE"/>
    <property type="match status" value="1"/>
</dbReference>
<organism evidence="5">
    <name type="scientific">hydrothermal vent metagenome</name>
    <dbReference type="NCBI Taxonomy" id="652676"/>
    <lineage>
        <taxon>unclassified sequences</taxon>
        <taxon>metagenomes</taxon>
        <taxon>ecological metagenomes</taxon>
    </lineage>
</organism>
<dbReference type="EMBL" id="FPHG01000052">
    <property type="protein sequence ID" value="SFV62335.1"/>
    <property type="molecule type" value="Genomic_DNA"/>
</dbReference>
<protein>
    <submittedName>
        <fullName evidence="5">MunI regulatory protein</fullName>
    </submittedName>
</protein>
<evidence type="ECO:0000256" key="2">
    <source>
        <dbReference type="ARBA" id="ARBA00023125"/>
    </source>
</evidence>